<protein>
    <submittedName>
        <fullName evidence="1">DNA-directed RNA polymerase subunit beta</fullName>
    </submittedName>
</protein>
<keyword evidence="1" id="KW-0240">DNA-directed RNA polymerase</keyword>
<comment type="caution">
    <text evidence="1">The sequence shown here is derived from an EMBL/GenBank/DDBJ whole genome shotgun (WGS) entry which is preliminary data.</text>
</comment>
<dbReference type="AlphaFoldDB" id="A0AAE1HG24"/>
<proteinExistence type="predicted"/>
<keyword evidence="2" id="KW-1185">Reference proteome</keyword>
<reference evidence="1" key="2">
    <citation type="journal article" date="2023" name="BMC Genomics">
        <title>Pest status, molecular evolution, and epigenetic factors derived from the genome assembly of Frankliniella fusca, a thysanopteran phytovirus vector.</title>
        <authorList>
            <person name="Catto M.A."/>
            <person name="Labadie P.E."/>
            <person name="Jacobson A.L."/>
            <person name="Kennedy G.G."/>
            <person name="Srinivasan R."/>
            <person name="Hunt B.G."/>
        </authorList>
    </citation>
    <scope>NUCLEOTIDE SEQUENCE</scope>
    <source>
        <strain evidence="1">PL_HMW_Pooled</strain>
    </source>
</reference>
<gene>
    <name evidence="1" type="ORF">KUF71_009298</name>
</gene>
<dbReference type="GO" id="GO:0000428">
    <property type="term" value="C:DNA-directed RNA polymerase complex"/>
    <property type="evidence" value="ECO:0007669"/>
    <property type="project" value="UniProtKB-KW"/>
</dbReference>
<dbReference type="PANTHER" id="PTHR46579:SF1">
    <property type="entry name" value="F5_8 TYPE C DOMAIN-CONTAINING PROTEIN"/>
    <property type="match status" value="1"/>
</dbReference>
<name>A0AAE1HG24_9NEOP</name>
<sequence length="502" mass="58071">MNHLSKRTRDDQMVLSKFVPTCICVDAKARSQVFNMAKHNSHFGCTYCTYFGVSVDTMRYPMHHADLPPYEDRSHRGMKADMIEAQRRVNNNERNVSVRGHKGFTPLLKLKKFDLFKGNAFDDLHNTYECATQHHNEIIIKEIPKIVVRMSGKMFLDTLDLRLKNIKTPSCITRKPGTCLMKNRSQMHGTEWRNWLLYYAPLCLHGLVAGRFIQTLECLSYGTYLLSQDIISQDHVALARDLITRYLEEYDEFGIEKSRLNIHALQHAHVSVRNWGPLWCYSTFNFESWNHRIMQTITSPKGALNQIVNRHLINFSVELAMNDQRISPEVKHMMKQILHKRRHSQALHVGDHSYFLGKSVMRAPTQEEQRVLQLEGYETVNLNVFQKMIIRGVTFTTKSYVKEDSRSDDSSIFTFQNTVCTIQDIVSFTSQEDQNVHGLLVEEHEMVRRGTPLFPIAKQFCEVRAGGVLHFIKINEVRAPVVKAPLLGSIFFIPVTNLNEVD</sequence>
<reference evidence="1" key="1">
    <citation type="submission" date="2021-07" db="EMBL/GenBank/DDBJ databases">
        <authorList>
            <person name="Catto M.A."/>
            <person name="Jacobson A."/>
            <person name="Kennedy G."/>
            <person name="Labadie P."/>
            <person name="Hunt B.G."/>
            <person name="Srinivasan R."/>
        </authorList>
    </citation>
    <scope>NUCLEOTIDE SEQUENCE</scope>
    <source>
        <strain evidence="1">PL_HMW_Pooled</strain>
        <tissue evidence="1">Head</tissue>
    </source>
</reference>
<accession>A0AAE1HG24</accession>
<evidence type="ECO:0000313" key="2">
    <source>
        <dbReference type="Proteomes" id="UP001219518"/>
    </source>
</evidence>
<evidence type="ECO:0000313" key="1">
    <source>
        <dbReference type="EMBL" id="KAK3920011.1"/>
    </source>
</evidence>
<dbReference type="PANTHER" id="PTHR46579">
    <property type="entry name" value="F5/8 TYPE C DOMAIN-CONTAINING PROTEIN-RELATED"/>
    <property type="match status" value="1"/>
</dbReference>
<keyword evidence="1" id="KW-0804">Transcription</keyword>
<dbReference type="Proteomes" id="UP001219518">
    <property type="component" value="Unassembled WGS sequence"/>
</dbReference>
<dbReference type="EMBL" id="JAHWGI010000985">
    <property type="protein sequence ID" value="KAK3920011.1"/>
    <property type="molecule type" value="Genomic_DNA"/>
</dbReference>
<organism evidence="1 2">
    <name type="scientific">Frankliniella fusca</name>
    <dbReference type="NCBI Taxonomy" id="407009"/>
    <lineage>
        <taxon>Eukaryota</taxon>
        <taxon>Metazoa</taxon>
        <taxon>Ecdysozoa</taxon>
        <taxon>Arthropoda</taxon>
        <taxon>Hexapoda</taxon>
        <taxon>Insecta</taxon>
        <taxon>Pterygota</taxon>
        <taxon>Neoptera</taxon>
        <taxon>Paraneoptera</taxon>
        <taxon>Thysanoptera</taxon>
        <taxon>Terebrantia</taxon>
        <taxon>Thripoidea</taxon>
        <taxon>Thripidae</taxon>
        <taxon>Frankliniella</taxon>
    </lineage>
</organism>